<evidence type="ECO:0000256" key="2">
    <source>
        <dbReference type="SAM" id="MobiDB-lite"/>
    </source>
</evidence>
<keyword evidence="5" id="KW-1185">Reference proteome</keyword>
<dbReference type="InterPro" id="IPR045851">
    <property type="entry name" value="AMP-bd_C_sf"/>
</dbReference>
<accession>A0ABW7UQT8</accession>
<dbReference type="InterPro" id="IPR042099">
    <property type="entry name" value="ANL_N_sf"/>
</dbReference>
<organism evidence="4 5">
    <name type="scientific">Streptomyces pathocidini</name>
    <dbReference type="NCBI Taxonomy" id="1650571"/>
    <lineage>
        <taxon>Bacteria</taxon>
        <taxon>Bacillati</taxon>
        <taxon>Actinomycetota</taxon>
        <taxon>Actinomycetes</taxon>
        <taxon>Kitasatosporales</taxon>
        <taxon>Streptomycetaceae</taxon>
        <taxon>Streptomyces</taxon>
    </lineage>
</organism>
<dbReference type="PANTHER" id="PTHR22754">
    <property type="entry name" value="DISCO-INTERACTING PROTEIN 2 DIP2 -RELATED"/>
    <property type="match status" value="1"/>
</dbReference>
<dbReference type="Proteomes" id="UP001611548">
    <property type="component" value="Unassembled WGS sequence"/>
</dbReference>
<dbReference type="PROSITE" id="PS00455">
    <property type="entry name" value="AMP_BINDING"/>
    <property type="match status" value="1"/>
</dbReference>
<name>A0ABW7UQT8_9ACTN</name>
<dbReference type="RefSeq" id="WP_157859237.1">
    <property type="nucleotide sequence ID" value="NZ_JBIRWE010000001.1"/>
</dbReference>
<dbReference type="Pfam" id="PF00501">
    <property type="entry name" value="AMP-binding"/>
    <property type="match status" value="1"/>
</dbReference>
<gene>
    <name evidence="4" type="ORF">ACH429_03320</name>
</gene>
<feature type="domain" description="AMP-dependent synthetase/ligase" evidence="3">
    <location>
        <begin position="31"/>
        <end position="416"/>
    </location>
</feature>
<proteinExistence type="inferred from homology"/>
<comment type="similarity">
    <text evidence="1">Belongs to the ATP-dependent AMP-binding enzyme family.</text>
</comment>
<dbReference type="SUPFAM" id="SSF56801">
    <property type="entry name" value="Acetyl-CoA synthetase-like"/>
    <property type="match status" value="1"/>
</dbReference>
<evidence type="ECO:0000313" key="4">
    <source>
        <dbReference type="EMBL" id="MFI1963163.1"/>
    </source>
</evidence>
<dbReference type="PANTHER" id="PTHR22754:SF32">
    <property type="entry name" value="DISCO-INTERACTING PROTEIN 2"/>
    <property type="match status" value="1"/>
</dbReference>
<evidence type="ECO:0000313" key="5">
    <source>
        <dbReference type="Proteomes" id="UP001611548"/>
    </source>
</evidence>
<protein>
    <submittedName>
        <fullName evidence="4">AMP-binding protein</fullName>
    </submittedName>
</protein>
<evidence type="ECO:0000259" key="3">
    <source>
        <dbReference type="Pfam" id="PF00501"/>
    </source>
</evidence>
<feature type="region of interest" description="Disordered" evidence="2">
    <location>
        <begin position="560"/>
        <end position="582"/>
    </location>
</feature>
<evidence type="ECO:0000256" key="1">
    <source>
        <dbReference type="ARBA" id="ARBA00006432"/>
    </source>
</evidence>
<reference evidence="4 5" key="1">
    <citation type="submission" date="2024-10" db="EMBL/GenBank/DDBJ databases">
        <title>The Natural Products Discovery Center: Release of the First 8490 Sequenced Strains for Exploring Actinobacteria Biosynthetic Diversity.</title>
        <authorList>
            <person name="Kalkreuter E."/>
            <person name="Kautsar S.A."/>
            <person name="Yang D."/>
            <person name="Bader C.D."/>
            <person name="Teijaro C.N."/>
            <person name="Fluegel L."/>
            <person name="Davis C.M."/>
            <person name="Simpson J.R."/>
            <person name="Lauterbach L."/>
            <person name="Steele A.D."/>
            <person name="Gui C."/>
            <person name="Meng S."/>
            <person name="Li G."/>
            <person name="Viehrig K."/>
            <person name="Ye F."/>
            <person name="Su P."/>
            <person name="Kiefer A.F."/>
            <person name="Nichols A."/>
            <person name="Cepeda A.J."/>
            <person name="Yan W."/>
            <person name="Fan B."/>
            <person name="Jiang Y."/>
            <person name="Adhikari A."/>
            <person name="Zheng C.-J."/>
            <person name="Schuster L."/>
            <person name="Cowan T.M."/>
            <person name="Smanski M.J."/>
            <person name="Chevrette M.G."/>
            <person name="De Carvalho L.P.S."/>
            <person name="Shen B."/>
        </authorList>
    </citation>
    <scope>NUCLEOTIDE SEQUENCE [LARGE SCALE GENOMIC DNA]</scope>
    <source>
        <strain evidence="4 5">NPDC020327</strain>
    </source>
</reference>
<dbReference type="Gene3D" id="3.30.300.30">
    <property type="match status" value="1"/>
</dbReference>
<dbReference type="Gene3D" id="3.40.50.12780">
    <property type="entry name" value="N-terminal domain of ligase-like"/>
    <property type="match status" value="1"/>
</dbReference>
<dbReference type="EMBL" id="JBIRWE010000001">
    <property type="protein sequence ID" value="MFI1963163.1"/>
    <property type="molecule type" value="Genomic_DNA"/>
</dbReference>
<dbReference type="InterPro" id="IPR000873">
    <property type="entry name" value="AMP-dep_synth/lig_dom"/>
</dbReference>
<comment type="caution">
    <text evidence="4">The sequence shown here is derived from an EMBL/GenBank/DDBJ whole genome shotgun (WGS) entry which is preliminary data.</text>
</comment>
<dbReference type="InterPro" id="IPR020845">
    <property type="entry name" value="AMP-binding_CS"/>
</dbReference>
<sequence length="582" mass="62089">MTDSAIRTPCHAGPAGRTLVDSLAVRSAGPRPASIHFPGTGQRIDLAAVSEAAERCARHLRLAGVRPGEVVGLLAAPGPEFFVGFFGLLRAGAAVSVLPSPVGFAREGPLRAQLQRIVATARMRFVVCDAGLEAFVGELGALCPGLTVLRPRTSGGGGGPVLPEVRPDDLAVVQFTSGSTGRPRGVALSHRNVVAGLRAIAESAEMRSHERLVQWIPLYHDMGLFGLLSHLLGNGEVHLFAPQAFIRRPVEFLRHVSECRGHLVTGPNFGYELMLNSLRPGAADGLDLSRWRLAFNGSEPVSAALPEEFAARLGPAGVGPSVMYPVYGMAEATLAVTFPRPGSVPRVVALDGAALAAERGVRRADAATARVKRVVSVGRPVAGMDLRLVDGDGRRCAPGELGELHIRGESVTSGYHEDPEATRAAFDGPWFRTGDLGFVLDGEVYIAGRGKEMAVVHGRNYFPEDVESIARETPGVFRKRCVAYAGGGGAEEDSGEHLGVIAETSQPAESHQELADVIHQRIIRELGALPVRVHVVGPHWLTRTTSGKWQRLRAKRRIAAQETARETTQEAAQEAAQEQEDR</sequence>